<evidence type="ECO:0000313" key="3">
    <source>
        <dbReference type="Proteomes" id="UP000215335"/>
    </source>
</evidence>
<reference evidence="2 3" key="1">
    <citation type="journal article" date="2017" name="Curr. Biol.">
        <title>The Evolution of Venom by Co-option of Single-Copy Genes.</title>
        <authorList>
            <person name="Martinson E.O."/>
            <person name="Mrinalini"/>
            <person name="Kelkar Y.D."/>
            <person name="Chang C.H."/>
            <person name="Werren J.H."/>
        </authorList>
    </citation>
    <scope>NUCLEOTIDE SEQUENCE [LARGE SCALE GENOMIC DNA]</scope>
    <source>
        <strain evidence="2 3">Alberta</strain>
        <tissue evidence="2">Whole body</tissue>
    </source>
</reference>
<organism evidence="2 3">
    <name type="scientific">Trichomalopsis sarcophagae</name>
    <dbReference type="NCBI Taxonomy" id="543379"/>
    <lineage>
        <taxon>Eukaryota</taxon>
        <taxon>Metazoa</taxon>
        <taxon>Ecdysozoa</taxon>
        <taxon>Arthropoda</taxon>
        <taxon>Hexapoda</taxon>
        <taxon>Insecta</taxon>
        <taxon>Pterygota</taxon>
        <taxon>Neoptera</taxon>
        <taxon>Endopterygota</taxon>
        <taxon>Hymenoptera</taxon>
        <taxon>Apocrita</taxon>
        <taxon>Proctotrupomorpha</taxon>
        <taxon>Chalcidoidea</taxon>
        <taxon>Pteromalidae</taxon>
        <taxon>Pteromalinae</taxon>
        <taxon>Trichomalopsis</taxon>
    </lineage>
</organism>
<dbReference type="EMBL" id="NNAY01002248">
    <property type="protein sequence ID" value="OXU21727.1"/>
    <property type="molecule type" value="Genomic_DNA"/>
</dbReference>
<name>A0A232ETU2_9HYME</name>
<gene>
    <name evidence="2" type="ORF">TSAR_010348</name>
</gene>
<evidence type="ECO:0000313" key="2">
    <source>
        <dbReference type="EMBL" id="OXU21727.1"/>
    </source>
</evidence>
<dbReference type="Proteomes" id="UP000215335">
    <property type="component" value="Unassembled WGS sequence"/>
</dbReference>
<feature type="chain" id="PRO_5012782483" evidence="1">
    <location>
        <begin position="18"/>
        <end position="216"/>
    </location>
</feature>
<keyword evidence="3" id="KW-1185">Reference proteome</keyword>
<dbReference type="OrthoDB" id="10476283at2759"/>
<dbReference type="AlphaFoldDB" id="A0A232ETU2"/>
<comment type="caution">
    <text evidence="2">The sequence shown here is derived from an EMBL/GenBank/DDBJ whole genome shotgun (WGS) entry which is preliminary data.</text>
</comment>
<accession>A0A232ETU2</accession>
<feature type="signal peptide" evidence="1">
    <location>
        <begin position="1"/>
        <end position="17"/>
    </location>
</feature>
<proteinExistence type="predicted"/>
<sequence>MILKTAILLACSTAALGFTIDSRIKRQDDDSTGPLSNSRRGLGDTIISPAIDAGGSLASTGLEVHVSGDVASKGIDSLIHAGSDTAQHGIDSAINGGTDLAKDLASKGVEVADNVGKGINNAILAGSDAVQGGIAKVINAGIDLAAMGLDTVGAIGSRVQGAFNETYQDEKNSVGTSFTSVKDLIHQNIETGADVAKTIFDLGTIIPKFGKNLILG</sequence>
<keyword evidence="1" id="KW-0732">Signal</keyword>
<protein>
    <submittedName>
        <fullName evidence="2">Uncharacterized protein</fullName>
    </submittedName>
</protein>
<evidence type="ECO:0000256" key="1">
    <source>
        <dbReference type="SAM" id="SignalP"/>
    </source>
</evidence>